<dbReference type="OrthoDB" id="10262656at2759"/>
<keyword evidence="5 7" id="KW-0472">Membrane</keyword>
<evidence type="ECO:0000256" key="7">
    <source>
        <dbReference type="SAM" id="Phobius"/>
    </source>
</evidence>
<dbReference type="InterPro" id="IPR036259">
    <property type="entry name" value="MFS_trans_sf"/>
</dbReference>
<dbReference type="EMBL" id="KN275959">
    <property type="protein sequence ID" value="EEH47018.1"/>
    <property type="molecule type" value="Genomic_DNA"/>
</dbReference>
<feature type="region of interest" description="Disordered" evidence="6">
    <location>
        <begin position="11"/>
        <end position="102"/>
    </location>
</feature>
<feature type="transmembrane region" description="Helical" evidence="7">
    <location>
        <begin position="208"/>
        <end position="231"/>
    </location>
</feature>
<evidence type="ECO:0000256" key="6">
    <source>
        <dbReference type="SAM" id="MobiDB-lite"/>
    </source>
</evidence>
<organism evidence="8 9">
    <name type="scientific">Paracoccidioides brasiliensis (strain Pb18)</name>
    <dbReference type="NCBI Taxonomy" id="502780"/>
    <lineage>
        <taxon>Eukaryota</taxon>
        <taxon>Fungi</taxon>
        <taxon>Dikarya</taxon>
        <taxon>Ascomycota</taxon>
        <taxon>Pezizomycotina</taxon>
        <taxon>Eurotiomycetes</taxon>
        <taxon>Eurotiomycetidae</taxon>
        <taxon>Onygenales</taxon>
        <taxon>Ajellomycetaceae</taxon>
        <taxon>Paracoccidioides</taxon>
    </lineage>
</organism>
<dbReference type="OMA" id="RTIGPMV"/>
<dbReference type="Pfam" id="PF07690">
    <property type="entry name" value="MFS_1"/>
    <property type="match status" value="1"/>
</dbReference>
<evidence type="ECO:0000256" key="2">
    <source>
        <dbReference type="ARBA" id="ARBA00022448"/>
    </source>
</evidence>
<keyword evidence="3 7" id="KW-0812">Transmembrane</keyword>
<feature type="transmembrane region" description="Helical" evidence="7">
    <location>
        <begin position="587"/>
        <end position="607"/>
    </location>
</feature>
<keyword evidence="9" id="KW-1185">Reference proteome</keyword>
<feature type="compositionally biased region" description="Polar residues" evidence="6">
    <location>
        <begin position="16"/>
        <end position="37"/>
    </location>
</feature>
<evidence type="ECO:0000313" key="9">
    <source>
        <dbReference type="Proteomes" id="UP000001628"/>
    </source>
</evidence>
<dbReference type="RefSeq" id="XP_010758741.1">
    <property type="nucleotide sequence ID" value="XM_010760439.1"/>
</dbReference>
<feature type="transmembrane region" description="Helical" evidence="7">
    <location>
        <begin position="243"/>
        <end position="266"/>
    </location>
</feature>
<feature type="transmembrane region" description="Helical" evidence="7">
    <location>
        <begin position="455"/>
        <end position="474"/>
    </location>
</feature>
<dbReference type="GeneID" id="22582482"/>
<dbReference type="KEGG" id="pbn:PADG_03116"/>
<reference evidence="8 9" key="1">
    <citation type="journal article" date="2011" name="PLoS Genet.">
        <title>Comparative genomic analysis of human fungal pathogens causing paracoccidioidomycosis.</title>
        <authorList>
            <person name="Desjardins C.A."/>
            <person name="Champion M.D."/>
            <person name="Holder J.W."/>
            <person name="Muszewska A."/>
            <person name="Goldberg J."/>
            <person name="Bailao A.M."/>
            <person name="Brigido M.M."/>
            <person name="Ferreira M.E."/>
            <person name="Garcia A.M."/>
            <person name="Grynberg M."/>
            <person name="Gujja S."/>
            <person name="Heiman D.I."/>
            <person name="Henn M.R."/>
            <person name="Kodira C.D."/>
            <person name="Leon-Narvaez H."/>
            <person name="Longo L.V."/>
            <person name="Ma L.J."/>
            <person name="Malavazi I."/>
            <person name="Matsuo A.L."/>
            <person name="Morais F.V."/>
            <person name="Pereira M."/>
            <person name="Rodriguez-Brito S."/>
            <person name="Sakthikumar S."/>
            <person name="Salem-Izacc S.M."/>
            <person name="Sykes S.M."/>
            <person name="Teixeira M.M."/>
            <person name="Vallejo M.C."/>
            <person name="Walter M.E."/>
            <person name="Yandava C."/>
            <person name="Young S."/>
            <person name="Zeng Q."/>
            <person name="Zucker J."/>
            <person name="Felipe M.S."/>
            <person name="Goldman G.H."/>
            <person name="Haas B.J."/>
            <person name="McEwen J.G."/>
            <person name="Nino-Vega G."/>
            <person name="Puccia R."/>
            <person name="San-Blas G."/>
            <person name="Soares C.M."/>
            <person name="Birren B.W."/>
            <person name="Cuomo C.A."/>
        </authorList>
    </citation>
    <scope>NUCLEOTIDE SEQUENCE [LARGE SCALE GENOMIC DNA]</scope>
    <source>
        <strain evidence="8 9">Pb18</strain>
    </source>
</reference>
<dbReference type="PANTHER" id="PTHR23504:SF6">
    <property type="entry name" value="MULTIDRUG TRANSPORTER, PUTATIVE (AFU_ORTHOLOGUE AFUA_4G08740)-RELATED"/>
    <property type="match status" value="1"/>
</dbReference>
<dbReference type="VEuPathDB" id="FungiDB:PADG_03116"/>
<feature type="compositionally biased region" description="Basic and acidic residues" evidence="6">
    <location>
        <begin position="40"/>
        <end position="62"/>
    </location>
</feature>
<name>C1G7G1_PARBD</name>
<feature type="transmembrane region" description="Helical" evidence="7">
    <location>
        <begin position="513"/>
        <end position="540"/>
    </location>
</feature>
<dbReference type="AlphaFoldDB" id="C1G7G1"/>
<evidence type="ECO:0008006" key="10">
    <source>
        <dbReference type="Google" id="ProtNLM"/>
    </source>
</evidence>
<feature type="transmembrane region" description="Helical" evidence="7">
    <location>
        <begin position="486"/>
        <end position="507"/>
    </location>
</feature>
<dbReference type="Proteomes" id="UP000001628">
    <property type="component" value="Unassembled WGS sequence"/>
</dbReference>
<dbReference type="Gene3D" id="1.20.1250.20">
    <property type="entry name" value="MFS general substrate transporter like domains"/>
    <property type="match status" value="1"/>
</dbReference>
<accession>C1G7G1</accession>
<sequence>MSVIDAAVTAVGDGSGSYSNETSEVGSLSHSEASSGTRHGAHEHSFGQDINDGRIVGERASNELHPPAPPRRRLSFVEDSESSAAGDADSYKDTPDNQKPVSWLSLPKKSQLAILTIARLSEPLTQTSLQAYIFYQLKFFDPSLPDSSISSRAGLLQGCFTTAEFATAMIWGRIADSHFMGRKRVLLIGLFGTSLTCVGFGFSKSFVVAAIFRTMGGALNSNVGVMRTMIAELIEEKKYQSQAFLLQPMCFNIGVILGPILGGILADPVRNYPGVFGPGSLLGGEDGVWWMKEWPYALPNLVSAMIILASTVAVFFGLDETHETAKYRSNWGREAGKAIWRFFKCGRSQHSYQPLNGIYDGQTAADSIDMECGVRRSIPTTPNTIRIPRRKRMPFRQIWTKNVVLTILTHFALSLHLSVFNALLFVFLPTPRAPEGSRRGFFHFGGGLGMPSSKVGFATATIGIVGLPLQIFVYPRVHFRLETLNLLRAFVPFSPLAYVLVPFLTLVPNRAYLVWPALVAVFSLQVISRTFSLPAAVILVNNSIPDPSVLGTVHGVAQSAVSAARTLGPVIGGWGLGLGFKHNIVGAVWWALAGAALFGWGLTWTIFEGNDFVKRVDQSHERASEGQPNR</sequence>
<feature type="transmembrane region" description="Helical" evidence="7">
    <location>
        <begin position="185"/>
        <end position="202"/>
    </location>
</feature>
<dbReference type="eggNOG" id="KOG2615">
    <property type="taxonomic scope" value="Eukaryota"/>
</dbReference>
<gene>
    <name evidence="8" type="ORF">PADG_03116</name>
</gene>
<evidence type="ECO:0000256" key="3">
    <source>
        <dbReference type="ARBA" id="ARBA00022692"/>
    </source>
</evidence>
<protein>
    <recommendedName>
        <fullName evidence="10">Major facilitator superfamily (MFS) profile domain-containing protein</fullName>
    </recommendedName>
</protein>
<dbReference type="SUPFAM" id="SSF103473">
    <property type="entry name" value="MFS general substrate transporter"/>
    <property type="match status" value="1"/>
</dbReference>
<proteinExistence type="predicted"/>
<dbReference type="InParanoid" id="C1G7G1"/>
<evidence type="ECO:0000256" key="5">
    <source>
        <dbReference type="ARBA" id="ARBA00023136"/>
    </source>
</evidence>
<comment type="subcellular location">
    <subcellularLocation>
        <location evidence="1">Membrane</location>
        <topology evidence="1">Multi-pass membrane protein</topology>
    </subcellularLocation>
</comment>
<keyword evidence="2" id="KW-0813">Transport</keyword>
<feature type="transmembrane region" description="Helical" evidence="7">
    <location>
        <begin position="399"/>
        <end position="428"/>
    </location>
</feature>
<keyword evidence="4 7" id="KW-1133">Transmembrane helix</keyword>
<evidence type="ECO:0000313" key="8">
    <source>
        <dbReference type="EMBL" id="EEH47018.1"/>
    </source>
</evidence>
<evidence type="ECO:0000256" key="1">
    <source>
        <dbReference type="ARBA" id="ARBA00004141"/>
    </source>
</evidence>
<dbReference type="GO" id="GO:0022857">
    <property type="term" value="F:transmembrane transporter activity"/>
    <property type="evidence" value="ECO:0007669"/>
    <property type="project" value="InterPro"/>
</dbReference>
<dbReference type="HOGENOM" id="CLU_001265_54_5_1"/>
<dbReference type="PANTHER" id="PTHR23504">
    <property type="entry name" value="MAJOR FACILITATOR SUPERFAMILY DOMAIN-CONTAINING PROTEIN 10"/>
    <property type="match status" value="1"/>
</dbReference>
<feature type="transmembrane region" description="Helical" evidence="7">
    <location>
        <begin position="296"/>
        <end position="318"/>
    </location>
</feature>
<dbReference type="GO" id="GO:0016020">
    <property type="term" value="C:membrane"/>
    <property type="evidence" value="ECO:0007669"/>
    <property type="project" value="UniProtKB-SubCell"/>
</dbReference>
<dbReference type="InterPro" id="IPR011701">
    <property type="entry name" value="MFS"/>
</dbReference>
<evidence type="ECO:0000256" key="4">
    <source>
        <dbReference type="ARBA" id="ARBA00022989"/>
    </source>
</evidence>